<organism evidence="2 3">
    <name type="scientific">Chromobacterium violaceum</name>
    <dbReference type="NCBI Taxonomy" id="536"/>
    <lineage>
        <taxon>Bacteria</taxon>
        <taxon>Pseudomonadati</taxon>
        <taxon>Pseudomonadota</taxon>
        <taxon>Betaproteobacteria</taxon>
        <taxon>Neisseriales</taxon>
        <taxon>Chromobacteriaceae</taxon>
        <taxon>Chromobacterium</taxon>
    </lineage>
</organism>
<protein>
    <submittedName>
        <fullName evidence="2">Uncharacterized protein</fullName>
    </submittedName>
</protein>
<reference evidence="2 3" key="1">
    <citation type="submission" date="2018-06" db="EMBL/GenBank/DDBJ databases">
        <authorList>
            <consortium name="Pathogen Informatics"/>
            <person name="Doyle S."/>
        </authorList>
    </citation>
    <scope>NUCLEOTIDE SEQUENCE [LARGE SCALE GENOMIC DNA]</scope>
    <source>
        <strain evidence="2 3">NCTC8684</strain>
    </source>
</reference>
<name>A0AAX2M771_CHRVL</name>
<feature type="compositionally biased region" description="Low complexity" evidence="1">
    <location>
        <begin position="148"/>
        <end position="159"/>
    </location>
</feature>
<dbReference type="Gene3D" id="3.40.390.10">
    <property type="entry name" value="Collagenase (Catalytic Domain)"/>
    <property type="match status" value="1"/>
</dbReference>
<sequence length="823" mass="89924">MSFRSLFHPAFFQAPASLEQQKQGRIFTFDAQALLQAVEQALAGGEPGGMNLTPFPGVGGDCLTHKVESPRQGLYLWRGIGCGGQDISASLAFSARRDGDALAVLLAGNMAVGNRHYLIHPDGENQARVALWVPAVAAQCGAAAHSPAPARASYAPDAPGLDRDRASEDEAVQSSEQAPAVISVCAFYPPAEAREHLRLGQAEMELLMLLVQEDTNIIFANSQIPARVHIEARALDTPPQHIDSLGLFGEAVGGLQSPDGKPIPRNDRLHAELASHLAEGKTDIIALLAVHGTQTPGERGVLVGRAGDIPAPPNAATATFRQRVLVVPLQVTRPSGKPWDLLSPDHAFAHELGHLLGASHSSHEDMESEDVSDRLYGYVRGYIPRDKSFFTVMAYSMDANEGARALPMYSDHEQTYNGQPVGVAPGLPNAASAALFLRWSAREVSRYKTGGLKPETDGVVSLKVAVWGIVDQQGAVVELKGADEAEAAIVIPRGQIHLPQHSAVTVIVAPREGIRLDHWKIDGASFVGMQRHTAEWPVQLLMDKSHAVDIYLDIQACVVPAPRCQPAAAINLFPRPGASLQGAYLVPAGRTKTLEAFFAQQVAAAQVVEWREDGVAKAWGHAIHRVELSSTGPRELEAMVKPRDCGLVIERIPMDEKSLSYFDDEPRNELRYGAAKGQKISLEYPNFYQLFDHWELNGQRLVGRQGERNVFCYLDFVIERDSVVRLCLHGWQDAVAVTFEFVPPVPGRAVLRFRSERNADFHIDLHDSRRAYHFSKGAQIHLHEDTAKIYGVTHWASADDVRRGIDQAIVASDKLHVRFFRQA</sequence>
<dbReference type="Proteomes" id="UP000254029">
    <property type="component" value="Unassembled WGS sequence"/>
</dbReference>
<dbReference type="RefSeq" id="WP_114294341.1">
    <property type="nucleotide sequence ID" value="NZ_JBHMEH010000104.1"/>
</dbReference>
<evidence type="ECO:0000256" key="1">
    <source>
        <dbReference type="SAM" id="MobiDB-lite"/>
    </source>
</evidence>
<gene>
    <name evidence="2" type="ORF">NCTC8684_01283</name>
</gene>
<evidence type="ECO:0000313" key="2">
    <source>
        <dbReference type="EMBL" id="SUX32209.1"/>
    </source>
</evidence>
<dbReference type="EMBL" id="UIGR01000001">
    <property type="protein sequence ID" value="SUX32209.1"/>
    <property type="molecule type" value="Genomic_DNA"/>
</dbReference>
<dbReference type="AlphaFoldDB" id="A0AAX2M771"/>
<feature type="region of interest" description="Disordered" evidence="1">
    <location>
        <begin position="148"/>
        <end position="175"/>
    </location>
</feature>
<comment type="caution">
    <text evidence="2">The sequence shown here is derived from an EMBL/GenBank/DDBJ whole genome shotgun (WGS) entry which is preliminary data.</text>
</comment>
<dbReference type="InterPro" id="IPR024079">
    <property type="entry name" value="MetalloPept_cat_dom_sf"/>
</dbReference>
<evidence type="ECO:0000313" key="3">
    <source>
        <dbReference type="Proteomes" id="UP000254029"/>
    </source>
</evidence>
<proteinExistence type="predicted"/>
<dbReference type="GO" id="GO:0008237">
    <property type="term" value="F:metallopeptidase activity"/>
    <property type="evidence" value="ECO:0007669"/>
    <property type="project" value="InterPro"/>
</dbReference>
<accession>A0AAX2M771</accession>
<dbReference type="SUPFAM" id="SSF55486">
    <property type="entry name" value="Metalloproteases ('zincins'), catalytic domain"/>
    <property type="match status" value="1"/>
</dbReference>